<keyword evidence="3" id="KW-1185">Reference proteome</keyword>
<reference evidence="2 3" key="1">
    <citation type="journal article" date="2023" name="Nucleic Acids Res.">
        <title>The hologenome of Daphnia magna reveals possible DNA methylation and microbiome-mediated evolution of the host genome.</title>
        <authorList>
            <person name="Chaturvedi A."/>
            <person name="Li X."/>
            <person name="Dhandapani V."/>
            <person name="Marshall H."/>
            <person name="Kissane S."/>
            <person name="Cuenca-Cambronero M."/>
            <person name="Asole G."/>
            <person name="Calvet F."/>
            <person name="Ruiz-Romero M."/>
            <person name="Marangio P."/>
            <person name="Guigo R."/>
            <person name="Rago D."/>
            <person name="Mirbahai L."/>
            <person name="Eastwood N."/>
            <person name="Colbourne J.K."/>
            <person name="Zhou J."/>
            <person name="Mallon E."/>
            <person name="Orsini L."/>
        </authorList>
    </citation>
    <scope>NUCLEOTIDE SEQUENCE [LARGE SCALE GENOMIC DNA]</scope>
    <source>
        <strain evidence="2">LRV0_1</strain>
    </source>
</reference>
<accession>A0ABQ9YMV4</accession>
<evidence type="ECO:0000313" key="3">
    <source>
        <dbReference type="Proteomes" id="UP001234178"/>
    </source>
</evidence>
<organism evidence="2 3">
    <name type="scientific">Daphnia magna</name>
    <dbReference type="NCBI Taxonomy" id="35525"/>
    <lineage>
        <taxon>Eukaryota</taxon>
        <taxon>Metazoa</taxon>
        <taxon>Ecdysozoa</taxon>
        <taxon>Arthropoda</taxon>
        <taxon>Crustacea</taxon>
        <taxon>Branchiopoda</taxon>
        <taxon>Diplostraca</taxon>
        <taxon>Cladocera</taxon>
        <taxon>Anomopoda</taxon>
        <taxon>Daphniidae</taxon>
        <taxon>Daphnia</taxon>
    </lineage>
</organism>
<sequence>MFAGTKKGIGVDRRPPGVTCRPRVTHQSSPSNRSILYSRSARQEYERSCPYGRSSSNREFEFDPDPMTGAAAAATAATRSQRFFFL</sequence>
<dbReference type="EMBL" id="JAOYFB010000001">
    <property type="protein sequence ID" value="KAK4001952.1"/>
    <property type="molecule type" value="Genomic_DNA"/>
</dbReference>
<name>A0ABQ9YMV4_9CRUS</name>
<proteinExistence type="predicted"/>
<gene>
    <name evidence="2" type="ORF">OUZ56_003815</name>
</gene>
<feature type="compositionally biased region" description="Polar residues" evidence="1">
    <location>
        <begin position="25"/>
        <end position="37"/>
    </location>
</feature>
<dbReference type="Proteomes" id="UP001234178">
    <property type="component" value="Unassembled WGS sequence"/>
</dbReference>
<feature type="region of interest" description="Disordered" evidence="1">
    <location>
        <begin position="1"/>
        <end position="42"/>
    </location>
</feature>
<evidence type="ECO:0000313" key="2">
    <source>
        <dbReference type="EMBL" id="KAK4001952.1"/>
    </source>
</evidence>
<comment type="caution">
    <text evidence="2">The sequence shown here is derived from an EMBL/GenBank/DDBJ whole genome shotgun (WGS) entry which is preliminary data.</text>
</comment>
<protein>
    <submittedName>
        <fullName evidence="2">Uncharacterized protein</fullName>
    </submittedName>
</protein>
<evidence type="ECO:0000256" key="1">
    <source>
        <dbReference type="SAM" id="MobiDB-lite"/>
    </source>
</evidence>